<feature type="compositionally biased region" description="Basic and acidic residues" evidence="1">
    <location>
        <begin position="1"/>
        <end position="20"/>
    </location>
</feature>
<dbReference type="AlphaFoldDB" id="A0A059CI04"/>
<name>A0A059CI04_EUCGR</name>
<feature type="non-terminal residue" evidence="2">
    <location>
        <position position="172"/>
    </location>
</feature>
<dbReference type="eggNOG" id="ENOG502S01T">
    <property type="taxonomic scope" value="Eukaryota"/>
</dbReference>
<dbReference type="InParanoid" id="A0A059CI04"/>
<dbReference type="PANTHER" id="PTHR33130:SF40">
    <property type="entry name" value="CHROMOGRANIN (DUF1639)"/>
    <property type="match status" value="1"/>
</dbReference>
<feature type="region of interest" description="Disordered" evidence="1">
    <location>
        <begin position="1"/>
        <end position="105"/>
    </location>
</feature>
<protein>
    <recommendedName>
        <fullName evidence="3">DUF1639 family protein</fullName>
    </recommendedName>
</protein>
<feature type="non-terminal residue" evidence="2">
    <location>
        <position position="1"/>
    </location>
</feature>
<sequence>PSRHPAPHERPPPPEGERPSRAAAGGGGSDDGKAEEAEAARRPWNLRPRRAANPPPLSSRNGEALHDAAGGAPGGDKENYAQQQLQPKSVRLRGLAGEGERKEKKRKFWISLSKEEIEEDIFIMTGSRPARRPRKRPKNEQKQLDIVFPGLWLVGLTPDAYRVAEAPAKPAK</sequence>
<evidence type="ECO:0000256" key="1">
    <source>
        <dbReference type="SAM" id="MobiDB-lite"/>
    </source>
</evidence>
<feature type="compositionally biased region" description="Basic and acidic residues" evidence="1">
    <location>
        <begin position="30"/>
        <end position="41"/>
    </location>
</feature>
<dbReference type="EMBL" id="KK198756">
    <property type="protein sequence ID" value="KCW77816.1"/>
    <property type="molecule type" value="Genomic_DNA"/>
</dbReference>
<evidence type="ECO:0008006" key="3">
    <source>
        <dbReference type="Google" id="ProtNLM"/>
    </source>
</evidence>
<evidence type="ECO:0000313" key="2">
    <source>
        <dbReference type="EMBL" id="KCW77816.1"/>
    </source>
</evidence>
<gene>
    <name evidence="2" type="ORF">EUGRSUZ_D02104</name>
</gene>
<organism evidence="2">
    <name type="scientific">Eucalyptus grandis</name>
    <name type="common">Flooded gum</name>
    <dbReference type="NCBI Taxonomy" id="71139"/>
    <lineage>
        <taxon>Eukaryota</taxon>
        <taxon>Viridiplantae</taxon>
        <taxon>Streptophyta</taxon>
        <taxon>Embryophyta</taxon>
        <taxon>Tracheophyta</taxon>
        <taxon>Spermatophyta</taxon>
        <taxon>Magnoliopsida</taxon>
        <taxon>eudicotyledons</taxon>
        <taxon>Gunneridae</taxon>
        <taxon>Pentapetalae</taxon>
        <taxon>rosids</taxon>
        <taxon>malvids</taxon>
        <taxon>Myrtales</taxon>
        <taxon>Myrtaceae</taxon>
        <taxon>Myrtoideae</taxon>
        <taxon>Eucalypteae</taxon>
        <taxon>Eucalyptus</taxon>
    </lineage>
</organism>
<proteinExistence type="predicted"/>
<reference evidence="2" key="1">
    <citation type="submission" date="2013-07" db="EMBL/GenBank/DDBJ databases">
        <title>The genome of Eucalyptus grandis.</title>
        <authorList>
            <person name="Schmutz J."/>
            <person name="Hayes R."/>
            <person name="Myburg A."/>
            <person name="Tuskan G."/>
            <person name="Grattapaglia D."/>
            <person name="Rokhsar D.S."/>
        </authorList>
    </citation>
    <scope>NUCLEOTIDE SEQUENCE</scope>
    <source>
        <tissue evidence="2">Leaf extractions</tissue>
    </source>
</reference>
<dbReference type="InterPro" id="IPR012438">
    <property type="entry name" value="DUF1639"/>
</dbReference>
<dbReference type="PANTHER" id="PTHR33130">
    <property type="entry name" value="PUTATIVE (DUF1639)-RELATED"/>
    <property type="match status" value="1"/>
</dbReference>
<dbReference type="Gramene" id="KCW77816">
    <property type="protein sequence ID" value="KCW77816"/>
    <property type="gene ID" value="EUGRSUZ_D02104"/>
</dbReference>
<dbReference type="STRING" id="71139.A0A059CI04"/>
<dbReference type="Pfam" id="PF07797">
    <property type="entry name" value="DUF1639"/>
    <property type="match status" value="1"/>
</dbReference>
<dbReference type="OMA" id="DESPRPW"/>
<accession>A0A059CI04</accession>
<dbReference type="FunCoup" id="A0A059CI04">
    <property type="interactions" value="2"/>
</dbReference>